<protein>
    <submittedName>
        <fullName evidence="1">Uncharacterized protein</fullName>
    </submittedName>
</protein>
<organism evidence="1 2">
    <name type="scientific">Triticum urartu</name>
    <name type="common">Red wild einkorn</name>
    <name type="synonym">Crithodium urartu</name>
    <dbReference type="NCBI Taxonomy" id="4572"/>
    <lineage>
        <taxon>Eukaryota</taxon>
        <taxon>Viridiplantae</taxon>
        <taxon>Streptophyta</taxon>
        <taxon>Embryophyta</taxon>
        <taxon>Tracheophyta</taxon>
        <taxon>Spermatophyta</taxon>
        <taxon>Magnoliopsida</taxon>
        <taxon>Liliopsida</taxon>
        <taxon>Poales</taxon>
        <taxon>Poaceae</taxon>
        <taxon>BOP clade</taxon>
        <taxon>Pooideae</taxon>
        <taxon>Triticodae</taxon>
        <taxon>Triticeae</taxon>
        <taxon>Triticinae</taxon>
        <taxon>Triticum</taxon>
    </lineage>
</organism>
<dbReference type="Gramene" id="TuG1812G0300000989.01.T02">
    <property type="protein sequence ID" value="TuG1812G0300000989.01.T02.cds273129"/>
    <property type="gene ID" value="TuG1812G0300000989.01"/>
</dbReference>
<reference evidence="1" key="2">
    <citation type="submission" date="2018-03" db="EMBL/GenBank/DDBJ databases">
        <title>The Triticum urartu genome reveals the dynamic nature of wheat genome evolution.</title>
        <authorList>
            <person name="Ling H."/>
            <person name="Ma B."/>
            <person name="Shi X."/>
            <person name="Liu H."/>
            <person name="Dong L."/>
            <person name="Sun H."/>
            <person name="Cao Y."/>
            <person name="Gao Q."/>
            <person name="Zheng S."/>
            <person name="Li Y."/>
            <person name="Yu Y."/>
            <person name="Du H."/>
            <person name="Qi M."/>
            <person name="Li Y."/>
            <person name="Yu H."/>
            <person name="Cui Y."/>
            <person name="Wang N."/>
            <person name="Chen C."/>
            <person name="Wu H."/>
            <person name="Zhao Y."/>
            <person name="Zhang J."/>
            <person name="Li Y."/>
            <person name="Zhou W."/>
            <person name="Zhang B."/>
            <person name="Hu W."/>
            <person name="Eijk M."/>
            <person name="Tang J."/>
            <person name="Witsenboer H."/>
            <person name="Zhao S."/>
            <person name="Li Z."/>
            <person name="Zhang A."/>
            <person name="Wang D."/>
            <person name="Liang C."/>
        </authorList>
    </citation>
    <scope>NUCLEOTIDE SEQUENCE [LARGE SCALE GENOMIC DNA]</scope>
    <source>
        <strain evidence="1">cv. G1812</strain>
    </source>
</reference>
<accession>A0A8R7TR85</accession>
<dbReference type="EnsemblPlants" id="TuG1812G0300000989.01.T01">
    <property type="protein sequence ID" value="TuG1812G0300000989.01.T01.cds273129"/>
    <property type="gene ID" value="TuG1812G0300000989.01"/>
</dbReference>
<dbReference type="AlphaFoldDB" id="A0A8R7TR85"/>
<evidence type="ECO:0000313" key="2">
    <source>
        <dbReference type="Proteomes" id="UP000015106"/>
    </source>
</evidence>
<dbReference type="Proteomes" id="UP000015106">
    <property type="component" value="Chromosome 3"/>
</dbReference>
<evidence type="ECO:0000313" key="1">
    <source>
        <dbReference type="EnsemblPlants" id="TuG1812G0300000989.01.T01.cds273129"/>
    </source>
</evidence>
<proteinExistence type="predicted"/>
<sequence length="62" mass="7376">MYFYECAQPVLHFYCCILFSQSIRWYCHCYWIALLSKVQQIVTCTCATHEKKTIEKGNTQDS</sequence>
<name>A0A8R7TR85_TRIUA</name>
<keyword evidence="2" id="KW-1185">Reference proteome</keyword>
<dbReference type="EnsemblPlants" id="TuG1812G0300000989.01.T02">
    <property type="protein sequence ID" value="TuG1812G0300000989.01.T02.cds273129"/>
    <property type="gene ID" value="TuG1812G0300000989.01"/>
</dbReference>
<dbReference type="Gramene" id="TuG1812G0300000989.01.T01">
    <property type="protein sequence ID" value="TuG1812G0300000989.01.T01.cds273129"/>
    <property type="gene ID" value="TuG1812G0300000989.01"/>
</dbReference>
<reference evidence="1" key="3">
    <citation type="submission" date="2022-06" db="UniProtKB">
        <authorList>
            <consortium name="EnsemblPlants"/>
        </authorList>
    </citation>
    <scope>IDENTIFICATION</scope>
</reference>
<reference evidence="2" key="1">
    <citation type="journal article" date="2013" name="Nature">
        <title>Draft genome of the wheat A-genome progenitor Triticum urartu.</title>
        <authorList>
            <person name="Ling H.Q."/>
            <person name="Zhao S."/>
            <person name="Liu D."/>
            <person name="Wang J."/>
            <person name="Sun H."/>
            <person name="Zhang C."/>
            <person name="Fan H."/>
            <person name="Li D."/>
            <person name="Dong L."/>
            <person name="Tao Y."/>
            <person name="Gao C."/>
            <person name="Wu H."/>
            <person name="Li Y."/>
            <person name="Cui Y."/>
            <person name="Guo X."/>
            <person name="Zheng S."/>
            <person name="Wang B."/>
            <person name="Yu K."/>
            <person name="Liang Q."/>
            <person name="Yang W."/>
            <person name="Lou X."/>
            <person name="Chen J."/>
            <person name="Feng M."/>
            <person name="Jian J."/>
            <person name="Zhang X."/>
            <person name="Luo G."/>
            <person name="Jiang Y."/>
            <person name="Liu J."/>
            <person name="Wang Z."/>
            <person name="Sha Y."/>
            <person name="Zhang B."/>
            <person name="Wu H."/>
            <person name="Tang D."/>
            <person name="Shen Q."/>
            <person name="Xue P."/>
            <person name="Zou S."/>
            <person name="Wang X."/>
            <person name="Liu X."/>
            <person name="Wang F."/>
            <person name="Yang Y."/>
            <person name="An X."/>
            <person name="Dong Z."/>
            <person name="Zhang K."/>
            <person name="Zhang X."/>
            <person name="Luo M.C."/>
            <person name="Dvorak J."/>
            <person name="Tong Y."/>
            <person name="Wang J."/>
            <person name="Yang H."/>
            <person name="Li Z."/>
            <person name="Wang D."/>
            <person name="Zhang A."/>
            <person name="Wang J."/>
        </authorList>
    </citation>
    <scope>NUCLEOTIDE SEQUENCE</scope>
    <source>
        <strain evidence="2">cv. G1812</strain>
    </source>
</reference>